<dbReference type="RefSeq" id="WP_083033553.1">
    <property type="nucleotide sequence ID" value="NZ_AP022618.1"/>
</dbReference>
<gene>
    <name evidence="1" type="ORF">BST26_20075</name>
</gene>
<dbReference type="EMBL" id="MVHS01000077">
    <property type="protein sequence ID" value="ORA63889.1"/>
    <property type="molecule type" value="Genomic_DNA"/>
</dbReference>
<evidence type="ECO:0000313" key="1">
    <source>
        <dbReference type="EMBL" id="ORA63889.1"/>
    </source>
</evidence>
<dbReference type="OrthoDB" id="4614509at2"/>
<comment type="caution">
    <text evidence="1">The sequence shown here is derived from an EMBL/GenBank/DDBJ whole genome shotgun (WGS) entry which is preliminary data.</text>
</comment>
<name>A0A1X0CV71_9MYCO</name>
<keyword evidence="2" id="KW-1185">Reference proteome</keyword>
<protein>
    <submittedName>
        <fullName evidence="1">Uncharacterized protein</fullName>
    </submittedName>
</protein>
<reference evidence="1 2" key="1">
    <citation type="submission" date="2016-12" db="EMBL/GenBank/DDBJ databases">
        <title>The new phylogeny of genus Mycobacterium.</title>
        <authorList>
            <person name="Tortoli E."/>
            <person name="Trovato A."/>
            <person name="Cirillo D.M."/>
        </authorList>
    </citation>
    <scope>NUCLEOTIDE SEQUENCE [LARGE SCALE GENOMIC DNA]</scope>
    <source>
        <strain evidence="1 2">DSM 45130</strain>
    </source>
</reference>
<dbReference type="Proteomes" id="UP000192801">
    <property type="component" value="Unassembled WGS sequence"/>
</dbReference>
<sequence length="484" mass="53716">MKAGLLDRLRAQFRTQSLRGEDVALWWQLPDDNHRVASPWKQLVVDLVQPPTFSQWHTKVAAARITHYDGLRGPVTRTGYLAVVASAMAAVGAPWWIWVLLVPAVMQVALEFLAYPYPSRGPERRRTSRILPARYERLQGNLNIPALIGLLADPLNLIAVSLAPSGGDVGWVKIAALAAAIGYLNSSLAGLLLDVANYTEASAMPMIFHTMRPWVPLLSWASVVAMVTVGVELGRWEPAMVPVAYLATVLALALGVTVRNHDRMVFATVVPARDAIEDGREDLGRVLHDEFGPIKAAAEGTAQIKEVPRQWATQLAALPAMLTYFHTRTGIRDSRQMSLDYLAEEILEPYGLWEFVSYDVSWGELSLGDHQTAITMATALLHNVGQALSKPEFAGHRRDIVLEGYSSGSGLELRYHLAVRDHLPPIDNWCPPRKSLTELRELLRTEHHGDLVQETLVDGSKRIVATWSDRALPAPLELFKWEQQ</sequence>
<proteinExistence type="predicted"/>
<evidence type="ECO:0000313" key="2">
    <source>
        <dbReference type="Proteomes" id="UP000192801"/>
    </source>
</evidence>
<organism evidence="1 2">
    <name type="scientific">Mycolicibacterium insubricum</name>
    <dbReference type="NCBI Taxonomy" id="444597"/>
    <lineage>
        <taxon>Bacteria</taxon>
        <taxon>Bacillati</taxon>
        <taxon>Actinomycetota</taxon>
        <taxon>Actinomycetes</taxon>
        <taxon>Mycobacteriales</taxon>
        <taxon>Mycobacteriaceae</taxon>
        <taxon>Mycolicibacterium</taxon>
    </lineage>
</organism>
<accession>A0A1X0CV71</accession>
<dbReference type="AlphaFoldDB" id="A0A1X0CV71"/>